<reference evidence="7" key="1">
    <citation type="submission" date="2022-05" db="EMBL/GenBank/DDBJ databases">
        <title>Single-amplified genomics reveal most streamlined microbe among free-living bacteria.</title>
        <authorList>
            <person name="Roda-Garcia J."/>
            <person name="Haro-Moreno J.M."/>
            <person name="Rodriguez-Valera F."/>
            <person name="Almagro-Moreno S."/>
            <person name="Lopez-Perez M."/>
        </authorList>
    </citation>
    <scope>NUCLEOTIDE SEQUENCE</scope>
    <source>
        <strain evidence="7">TMED112-D2-2</strain>
    </source>
</reference>
<dbReference type="GO" id="GO:0003677">
    <property type="term" value="F:DNA binding"/>
    <property type="evidence" value="ECO:0007669"/>
    <property type="project" value="InterPro"/>
</dbReference>
<dbReference type="InterPro" id="IPR013324">
    <property type="entry name" value="RNA_pol_sigma_r3/r4-like"/>
</dbReference>
<evidence type="ECO:0000256" key="1">
    <source>
        <dbReference type="ARBA" id="ARBA00010641"/>
    </source>
</evidence>
<organism evidence="7 8">
    <name type="scientific">SAR86 cluster bacterium</name>
    <dbReference type="NCBI Taxonomy" id="2030880"/>
    <lineage>
        <taxon>Bacteria</taxon>
        <taxon>Pseudomonadati</taxon>
        <taxon>Pseudomonadota</taxon>
        <taxon>Gammaproteobacteria</taxon>
        <taxon>SAR86 cluster</taxon>
    </lineage>
</organism>
<dbReference type="PANTHER" id="PTHR43133">
    <property type="entry name" value="RNA POLYMERASE ECF-TYPE SIGMA FACTO"/>
    <property type="match status" value="1"/>
</dbReference>
<keyword evidence="2" id="KW-0805">Transcription regulation</keyword>
<dbReference type="Proteomes" id="UP001056381">
    <property type="component" value="Chromosome"/>
</dbReference>
<evidence type="ECO:0000256" key="4">
    <source>
        <dbReference type="ARBA" id="ARBA00023163"/>
    </source>
</evidence>
<dbReference type="CDD" id="cd06171">
    <property type="entry name" value="Sigma70_r4"/>
    <property type="match status" value="1"/>
</dbReference>
<keyword evidence="3" id="KW-0731">Sigma factor</keyword>
<protein>
    <submittedName>
        <fullName evidence="7">Sigma-70 family RNA polymerase sigma factor</fullName>
    </submittedName>
</protein>
<dbReference type="InterPro" id="IPR039425">
    <property type="entry name" value="RNA_pol_sigma-70-like"/>
</dbReference>
<dbReference type="GO" id="GO:0006352">
    <property type="term" value="P:DNA-templated transcription initiation"/>
    <property type="evidence" value="ECO:0007669"/>
    <property type="project" value="InterPro"/>
</dbReference>
<evidence type="ECO:0000313" key="7">
    <source>
        <dbReference type="EMBL" id="URQ62703.1"/>
    </source>
</evidence>
<feature type="domain" description="RNA polymerase sigma-70 region 2" evidence="5">
    <location>
        <begin position="22"/>
        <end position="90"/>
    </location>
</feature>
<dbReference type="GO" id="GO:0016987">
    <property type="term" value="F:sigma factor activity"/>
    <property type="evidence" value="ECO:0007669"/>
    <property type="project" value="UniProtKB-KW"/>
</dbReference>
<evidence type="ECO:0000259" key="6">
    <source>
        <dbReference type="Pfam" id="PF08281"/>
    </source>
</evidence>
<dbReference type="InterPro" id="IPR007627">
    <property type="entry name" value="RNA_pol_sigma70_r2"/>
</dbReference>
<feature type="domain" description="RNA polymerase sigma factor 70 region 4 type 2" evidence="6">
    <location>
        <begin position="109"/>
        <end position="160"/>
    </location>
</feature>
<dbReference type="PANTHER" id="PTHR43133:SF51">
    <property type="entry name" value="RNA POLYMERASE SIGMA FACTOR"/>
    <property type="match status" value="1"/>
</dbReference>
<dbReference type="InterPro" id="IPR013325">
    <property type="entry name" value="RNA_pol_sigma_r2"/>
</dbReference>
<gene>
    <name evidence="7" type="ORF">M9B40_02940</name>
</gene>
<dbReference type="SUPFAM" id="SSF88659">
    <property type="entry name" value="Sigma3 and sigma4 domains of RNA polymerase sigma factors"/>
    <property type="match status" value="1"/>
</dbReference>
<dbReference type="EMBL" id="CP097966">
    <property type="protein sequence ID" value="URQ62703.1"/>
    <property type="molecule type" value="Genomic_DNA"/>
</dbReference>
<dbReference type="Pfam" id="PF04542">
    <property type="entry name" value="Sigma70_r2"/>
    <property type="match status" value="1"/>
</dbReference>
<accession>A0A9Q8X3I5</accession>
<name>A0A9Q8X3I5_9GAMM</name>
<dbReference type="Pfam" id="PF08281">
    <property type="entry name" value="Sigma70_r4_2"/>
    <property type="match status" value="1"/>
</dbReference>
<evidence type="ECO:0000313" key="8">
    <source>
        <dbReference type="Proteomes" id="UP001056381"/>
    </source>
</evidence>
<keyword evidence="4" id="KW-0804">Transcription</keyword>
<evidence type="ECO:0000256" key="3">
    <source>
        <dbReference type="ARBA" id="ARBA00023082"/>
    </source>
</evidence>
<dbReference type="Gene3D" id="1.10.10.10">
    <property type="entry name" value="Winged helix-like DNA-binding domain superfamily/Winged helix DNA-binding domain"/>
    <property type="match status" value="1"/>
</dbReference>
<keyword evidence="8" id="KW-1185">Reference proteome</keyword>
<dbReference type="InterPro" id="IPR014284">
    <property type="entry name" value="RNA_pol_sigma-70_dom"/>
</dbReference>
<dbReference type="InterPro" id="IPR036388">
    <property type="entry name" value="WH-like_DNA-bd_sf"/>
</dbReference>
<dbReference type="InterPro" id="IPR013249">
    <property type="entry name" value="RNA_pol_sigma70_r4_t2"/>
</dbReference>
<evidence type="ECO:0000259" key="5">
    <source>
        <dbReference type="Pfam" id="PF04542"/>
    </source>
</evidence>
<dbReference type="SUPFAM" id="SSF88946">
    <property type="entry name" value="Sigma2 domain of RNA polymerase sigma factors"/>
    <property type="match status" value="1"/>
</dbReference>
<evidence type="ECO:0000256" key="2">
    <source>
        <dbReference type="ARBA" id="ARBA00023015"/>
    </source>
</evidence>
<dbReference type="Gene3D" id="1.10.1740.10">
    <property type="match status" value="1"/>
</dbReference>
<dbReference type="NCBIfam" id="TIGR02937">
    <property type="entry name" value="sigma70-ECF"/>
    <property type="match status" value="1"/>
</dbReference>
<sequence>MHSDLDIVKKTLSDGNEYFEPLITRYNNYIFSIMMRLTSGNVDFSEDLTQLSFLRALKYLNSYDQKKNFKNWLISIAVNCFKSEIKKESKYILDEVSDIAVEESKTSNDFYKIIKNLNVNERVILTLKYVYDQKNEEIASTLKLNINTIKSITKRALDKLK</sequence>
<proteinExistence type="inferred from homology"/>
<dbReference type="AlphaFoldDB" id="A0A9Q8X3I5"/>
<comment type="similarity">
    <text evidence="1">Belongs to the sigma-70 factor family. ECF subfamily.</text>
</comment>